<dbReference type="InterPro" id="IPR012337">
    <property type="entry name" value="RNaseH-like_sf"/>
</dbReference>
<keyword evidence="4" id="KW-0862">Zinc</keyword>
<accession>A0A164K750</accession>
<dbReference type="Pfam" id="PF05699">
    <property type="entry name" value="Dimer_Tnp_hAT"/>
    <property type="match status" value="1"/>
</dbReference>
<keyword evidence="2" id="KW-0479">Metal-binding</keyword>
<protein>
    <submittedName>
        <fullName evidence="12">Uncharacterized protein</fullName>
    </submittedName>
</protein>
<dbReference type="GO" id="GO:0005634">
    <property type="term" value="C:nucleus"/>
    <property type="evidence" value="ECO:0007669"/>
    <property type="project" value="UniProtKB-SubCell"/>
</dbReference>
<evidence type="ECO:0000256" key="5">
    <source>
        <dbReference type="ARBA" id="ARBA00023015"/>
    </source>
</evidence>
<keyword evidence="7" id="KW-0804">Transcription</keyword>
<dbReference type="SUPFAM" id="SSF53098">
    <property type="entry name" value="Ribonuclease H-like"/>
    <property type="match status" value="1"/>
</dbReference>
<feature type="domain" description="BED-type" evidence="10">
    <location>
        <begin position="87"/>
        <end position="125"/>
    </location>
</feature>
<dbReference type="Proteomes" id="UP000076858">
    <property type="component" value="Unassembled WGS sequence"/>
</dbReference>
<dbReference type="PANTHER" id="PTHR46481:SF10">
    <property type="entry name" value="ZINC FINGER BED DOMAIN-CONTAINING PROTEIN 39"/>
    <property type="match status" value="1"/>
</dbReference>
<comment type="caution">
    <text evidence="12">The sequence shown here is derived from an EMBL/GenBank/DDBJ whole genome shotgun (WGS) entry which is preliminary data.</text>
</comment>
<dbReference type="InterPro" id="IPR003656">
    <property type="entry name" value="Znf_BED"/>
</dbReference>
<dbReference type="GO" id="GO:0046983">
    <property type="term" value="F:protein dimerization activity"/>
    <property type="evidence" value="ECO:0007669"/>
    <property type="project" value="InterPro"/>
</dbReference>
<evidence type="ECO:0000259" key="10">
    <source>
        <dbReference type="Pfam" id="PF02892"/>
    </source>
</evidence>
<dbReference type="SMART" id="SM00614">
    <property type="entry name" value="ZnF_BED"/>
    <property type="match status" value="1"/>
</dbReference>
<evidence type="ECO:0000256" key="7">
    <source>
        <dbReference type="ARBA" id="ARBA00023163"/>
    </source>
</evidence>
<dbReference type="InterPro" id="IPR052035">
    <property type="entry name" value="ZnF_BED_domain_contain"/>
</dbReference>
<dbReference type="GO" id="GO:0003677">
    <property type="term" value="F:DNA binding"/>
    <property type="evidence" value="ECO:0007669"/>
    <property type="project" value="UniProtKB-KW"/>
</dbReference>
<evidence type="ECO:0000256" key="2">
    <source>
        <dbReference type="ARBA" id="ARBA00022723"/>
    </source>
</evidence>
<dbReference type="InterPro" id="IPR008906">
    <property type="entry name" value="HATC_C_dom"/>
</dbReference>
<dbReference type="GO" id="GO:0008270">
    <property type="term" value="F:zinc ion binding"/>
    <property type="evidence" value="ECO:0007669"/>
    <property type="project" value="UniProtKB-KW"/>
</dbReference>
<evidence type="ECO:0000256" key="8">
    <source>
        <dbReference type="ARBA" id="ARBA00023242"/>
    </source>
</evidence>
<feature type="compositionally biased region" description="Polar residues" evidence="9">
    <location>
        <begin position="605"/>
        <end position="616"/>
    </location>
</feature>
<feature type="region of interest" description="Disordered" evidence="9">
    <location>
        <begin position="1"/>
        <end position="53"/>
    </location>
</feature>
<evidence type="ECO:0000256" key="9">
    <source>
        <dbReference type="SAM" id="MobiDB-lite"/>
    </source>
</evidence>
<keyword evidence="13" id="KW-1185">Reference proteome</keyword>
<keyword evidence="3" id="KW-0863">Zinc-finger</keyword>
<keyword evidence="6" id="KW-0238">DNA-binding</keyword>
<dbReference type="EMBL" id="LRGB01003375">
    <property type="protein sequence ID" value="KZS03005.1"/>
    <property type="molecule type" value="Genomic_DNA"/>
</dbReference>
<evidence type="ECO:0000256" key="1">
    <source>
        <dbReference type="ARBA" id="ARBA00004123"/>
    </source>
</evidence>
<organism evidence="12 13">
    <name type="scientific">Daphnia magna</name>
    <dbReference type="NCBI Taxonomy" id="35525"/>
    <lineage>
        <taxon>Eukaryota</taxon>
        <taxon>Metazoa</taxon>
        <taxon>Ecdysozoa</taxon>
        <taxon>Arthropoda</taxon>
        <taxon>Crustacea</taxon>
        <taxon>Branchiopoda</taxon>
        <taxon>Diplostraca</taxon>
        <taxon>Cladocera</taxon>
        <taxon>Anomopoda</taxon>
        <taxon>Daphniidae</taxon>
        <taxon>Daphnia</taxon>
    </lineage>
</organism>
<evidence type="ECO:0000259" key="11">
    <source>
        <dbReference type="Pfam" id="PF05699"/>
    </source>
</evidence>
<dbReference type="OrthoDB" id="6358396at2759"/>
<gene>
    <name evidence="12" type="ORF">APZ42_034444</name>
</gene>
<comment type="subcellular location">
    <subcellularLocation>
        <location evidence="1">Nucleus</location>
    </subcellularLocation>
</comment>
<evidence type="ECO:0000313" key="13">
    <source>
        <dbReference type="Proteomes" id="UP000076858"/>
    </source>
</evidence>
<dbReference type="PANTHER" id="PTHR46481">
    <property type="entry name" value="ZINC FINGER BED DOMAIN-CONTAINING PROTEIN 4"/>
    <property type="match status" value="1"/>
</dbReference>
<dbReference type="Pfam" id="PF02892">
    <property type="entry name" value="zf-BED"/>
    <property type="match status" value="1"/>
</dbReference>
<evidence type="ECO:0000256" key="4">
    <source>
        <dbReference type="ARBA" id="ARBA00022833"/>
    </source>
</evidence>
<keyword evidence="8" id="KW-0539">Nucleus</keyword>
<evidence type="ECO:0000313" key="12">
    <source>
        <dbReference type="EMBL" id="KZS03005.1"/>
    </source>
</evidence>
<reference evidence="12 13" key="1">
    <citation type="submission" date="2016-03" db="EMBL/GenBank/DDBJ databases">
        <title>EvidentialGene: Evidence-directed Construction of Genes on Genomes.</title>
        <authorList>
            <person name="Gilbert D.G."/>
            <person name="Choi J.-H."/>
            <person name="Mockaitis K."/>
            <person name="Colbourne J."/>
            <person name="Pfrender M."/>
        </authorList>
    </citation>
    <scope>NUCLEOTIDE SEQUENCE [LARGE SCALE GENOMIC DNA]</scope>
    <source>
        <strain evidence="12 13">Xinb3</strain>
        <tissue evidence="12">Complete organism</tissue>
    </source>
</reference>
<feature type="domain" description="HAT C-terminal dimerisation" evidence="11">
    <location>
        <begin position="649"/>
        <end position="730"/>
    </location>
</feature>
<feature type="compositionally biased region" description="Polar residues" evidence="9">
    <location>
        <begin position="28"/>
        <end position="39"/>
    </location>
</feature>
<evidence type="ECO:0000256" key="6">
    <source>
        <dbReference type="ARBA" id="ARBA00023125"/>
    </source>
</evidence>
<name>A0A164K750_9CRUS</name>
<evidence type="ECO:0000256" key="3">
    <source>
        <dbReference type="ARBA" id="ARBA00022771"/>
    </source>
</evidence>
<dbReference type="AlphaFoldDB" id="A0A164K750"/>
<dbReference type="STRING" id="35525.A0A164K750"/>
<keyword evidence="5" id="KW-0805">Transcription regulation</keyword>
<feature type="region of interest" description="Disordered" evidence="9">
    <location>
        <begin position="589"/>
        <end position="616"/>
    </location>
</feature>
<proteinExistence type="predicted"/>
<sequence length="759" mass="85932">MFSKLQKSKMSKRIISKSSKGQKRSSSTFSNLLSMNTSGEEGEETHPRRGACPSKLVIGTSAYLDQSRGETENPSLSRVKKKKSWTWLHFDEIENTKTCKCKYCPTTFVINGTGTMAKHMHSKHPAMIALASKHPSMIALDSKHPNMIDKPKQSPQNTKGKVTKSFKSDANNSAHKAFLEFVVTNNLAFTLGEEPLFQKFVSTLQPLYKPLSGTVLKDMLMQTYMKTRQQVIDRLSESSVALTTDVWISPNNVAFMVTGVAIWNERIKPINIIIGFKHVMGEHSGVNLAESFYNTVTFYQLNDNMLSITTDDATSSETFVDHIAYLSIDTSRPFKKDYWFRCFIHVINLCVKCAVEVMFELLQKLRDFIVEIRASPQRIQKFKTVVTECELESLDYEEDEIFCFEGAIIPDDLLPVLDCPKRWSSTYFFLKRGLRLKPAFDKIAEDQEFRKNLLGEEEWLSFRQMFSFLEEFTLVTTYIEANQHPTVSLVVPMCNRLLNLLEETSQDPSNHPLLVKGAAAGLLKLSAYYDKASPVVMAATFMDPRCKMQYFIDNGWSCGGETVDAFDGIEENLITSRVKPVIENVWSQYNVPDSPPSKHKHSTPKNENSTKANESAISTKSKINNSYFAQVVFGSSSQTSNRFEKDEMTEYEEEETEPADCDPMAVFDYWANRSARWPRLCAMAKDLLSIPATTAASERTFSACKDLFDFAGMNLNPEVAEALVCLRSWYRAGLVNDGDVHDDGDVHEFIEEKGDGHND</sequence>
<feature type="compositionally biased region" description="Basic residues" evidence="9">
    <location>
        <begin position="1"/>
        <end position="23"/>
    </location>
</feature>